<proteinExistence type="predicted"/>
<comment type="caution">
    <text evidence="1">The sequence shown here is derived from an EMBL/GenBank/DDBJ whole genome shotgun (WGS) entry which is preliminary data.</text>
</comment>
<evidence type="ECO:0000313" key="2">
    <source>
        <dbReference type="Proteomes" id="UP000241440"/>
    </source>
</evidence>
<protein>
    <submittedName>
        <fullName evidence="1">Uncharacterized protein</fullName>
    </submittedName>
</protein>
<dbReference type="AlphaFoldDB" id="A0A855SEH7"/>
<reference evidence="1 2" key="1">
    <citation type="submission" date="2018-01" db="EMBL/GenBank/DDBJ databases">
        <title>Whole genome sequencing of Histamine producing bacteria.</title>
        <authorList>
            <person name="Butler K."/>
        </authorList>
    </citation>
    <scope>NUCLEOTIDE SEQUENCE [LARGE SCALE GENOMIC DNA]</scope>
    <source>
        <strain evidence="1 2">A2-1</strain>
    </source>
</reference>
<sequence>MNYVAVSLGADGGIVRHRKTAEVQAVLLGEFEQKHIAVEQAKAQLGCEFEIKGVLVKGNHQGGWLVCDSQELTEL</sequence>
<dbReference type="RefSeq" id="WP_045082462.1">
    <property type="nucleotide sequence ID" value="NZ_JZSX01000001.1"/>
</dbReference>
<dbReference type="Proteomes" id="UP000241440">
    <property type="component" value="Unassembled WGS sequence"/>
</dbReference>
<name>A0A855SEH7_PHOAN</name>
<accession>A0A855SEH7</accession>
<evidence type="ECO:0000313" key="1">
    <source>
        <dbReference type="EMBL" id="PSX08557.1"/>
    </source>
</evidence>
<gene>
    <name evidence="1" type="ORF">C0W41_05560</name>
</gene>
<dbReference type="GeneID" id="61230083"/>
<dbReference type="EMBL" id="PYOY01000002">
    <property type="protein sequence ID" value="PSX08557.1"/>
    <property type="molecule type" value="Genomic_DNA"/>
</dbReference>
<organism evidence="1 2">
    <name type="scientific">Photobacterium angustum</name>
    <dbReference type="NCBI Taxonomy" id="661"/>
    <lineage>
        <taxon>Bacteria</taxon>
        <taxon>Pseudomonadati</taxon>
        <taxon>Pseudomonadota</taxon>
        <taxon>Gammaproteobacteria</taxon>
        <taxon>Vibrionales</taxon>
        <taxon>Vibrionaceae</taxon>
        <taxon>Photobacterium</taxon>
    </lineage>
</organism>